<sequence length="403" mass="44453">GTVDLTVHEVKKDEGGSFRFTEVAPGLGKSCGATFVDDNFSAFMAETLGESAARYLSDNPQDMVTVKKAWESLKRQFTGTVGQGEDLSVGLPGKVLAAMTDADRERLAKVQGDEYEDVLLIPADKMRACFETVFAEIDDLVETMLDRCGDHRVTKIMCVGGFSESHFLVNHIRNRYEAGRNIQVYCPASPGSAVVKGAAYYGLNPSVIAARRCRMTYGLAVRGYWDSSFPDDKRTWDHYQRTWMIEDKFDVLVRRGEAVEVDRVVKRTYYPPAIWSTSIKLSMYATVEPTPRFVDEPGCSAMGEITVPLKLDKERSINDYPIQIMVQFGASEINVRARNEKTGEAFKAEFSYDMDAQPSVGEGQAGENGDQKAQGTSGANKRAREDEAGSAGASDATGKKRKV</sequence>
<dbReference type="STRING" id="765915.A0A1Y2I1S9"/>
<evidence type="ECO:0000313" key="3">
    <source>
        <dbReference type="Proteomes" id="UP000193411"/>
    </source>
</evidence>
<accession>A0A1Y2I1S9</accession>
<protein>
    <recommendedName>
        <fullName evidence="4">Hsp70 protein-domain-containing protein</fullName>
    </recommendedName>
</protein>
<name>A0A1Y2I1S9_9FUNG</name>
<feature type="non-terminal residue" evidence="2">
    <location>
        <position position="1"/>
    </location>
</feature>
<dbReference type="OrthoDB" id="2963168at2759"/>
<evidence type="ECO:0008006" key="4">
    <source>
        <dbReference type="Google" id="ProtNLM"/>
    </source>
</evidence>
<dbReference type="Proteomes" id="UP000193411">
    <property type="component" value="Unassembled WGS sequence"/>
</dbReference>
<dbReference type="Gene3D" id="3.30.420.40">
    <property type="match status" value="2"/>
</dbReference>
<evidence type="ECO:0000313" key="2">
    <source>
        <dbReference type="EMBL" id="ORZ40164.1"/>
    </source>
</evidence>
<dbReference type="InterPro" id="IPR043129">
    <property type="entry name" value="ATPase_NBD"/>
</dbReference>
<dbReference type="PANTHER" id="PTHR14187">
    <property type="entry name" value="ALPHA KINASE/ELONGATION FACTOR 2 KINASE"/>
    <property type="match status" value="1"/>
</dbReference>
<dbReference type="PANTHER" id="PTHR14187:SF5">
    <property type="entry name" value="HEAT SHOCK 70 KDA PROTEIN 12A"/>
    <property type="match status" value="1"/>
</dbReference>
<feature type="region of interest" description="Disordered" evidence="1">
    <location>
        <begin position="356"/>
        <end position="403"/>
    </location>
</feature>
<reference evidence="2 3" key="1">
    <citation type="submission" date="2016-07" db="EMBL/GenBank/DDBJ databases">
        <title>Pervasive Adenine N6-methylation of Active Genes in Fungi.</title>
        <authorList>
            <consortium name="DOE Joint Genome Institute"/>
            <person name="Mondo S.J."/>
            <person name="Dannebaum R.O."/>
            <person name="Kuo R.C."/>
            <person name="Labutti K."/>
            <person name="Haridas S."/>
            <person name="Kuo A."/>
            <person name="Salamov A."/>
            <person name="Ahrendt S.R."/>
            <person name="Lipzen A."/>
            <person name="Sullivan W."/>
            <person name="Andreopoulos W.B."/>
            <person name="Clum A."/>
            <person name="Lindquist E."/>
            <person name="Daum C."/>
            <person name="Ramamoorthy G.K."/>
            <person name="Gryganskyi A."/>
            <person name="Culley D."/>
            <person name="Magnuson J.K."/>
            <person name="James T.Y."/>
            <person name="O'Malley M.A."/>
            <person name="Stajich J.E."/>
            <person name="Spatafora J.W."/>
            <person name="Visel A."/>
            <person name="Grigoriev I.V."/>
        </authorList>
    </citation>
    <scope>NUCLEOTIDE SEQUENCE [LARGE SCALE GENOMIC DNA]</scope>
    <source>
        <strain evidence="2 3">PL171</strain>
    </source>
</reference>
<organism evidence="2 3">
    <name type="scientific">Catenaria anguillulae PL171</name>
    <dbReference type="NCBI Taxonomy" id="765915"/>
    <lineage>
        <taxon>Eukaryota</taxon>
        <taxon>Fungi</taxon>
        <taxon>Fungi incertae sedis</taxon>
        <taxon>Blastocladiomycota</taxon>
        <taxon>Blastocladiomycetes</taxon>
        <taxon>Blastocladiales</taxon>
        <taxon>Catenariaceae</taxon>
        <taxon>Catenaria</taxon>
    </lineage>
</organism>
<comment type="caution">
    <text evidence="2">The sequence shown here is derived from an EMBL/GenBank/DDBJ whole genome shotgun (WGS) entry which is preliminary data.</text>
</comment>
<dbReference type="SUPFAM" id="SSF53067">
    <property type="entry name" value="Actin-like ATPase domain"/>
    <property type="match status" value="1"/>
</dbReference>
<dbReference type="Gene3D" id="3.90.640.10">
    <property type="entry name" value="Actin, Chain A, domain 4"/>
    <property type="match status" value="1"/>
</dbReference>
<dbReference type="EMBL" id="MCFL01000003">
    <property type="protein sequence ID" value="ORZ40164.1"/>
    <property type="molecule type" value="Genomic_DNA"/>
</dbReference>
<evidence type="ECO:0000256" key="1">
    <source>
        <dbReference type="SAM" id="MobiDB-lite"/>
    </source>
</evidence>
<proteinExistence type="predicted"/>
<dbReference type="AlphaFoldDB" id="A0A1Y2I1S9"/>
<keyword evidence="3" id="KW-1185">Reference proteome</keyword>
<gene>
    <name evidence="2" type="ORF">BCR44DRAFT_120295</name>
</gene>